<dbReference type="AlphaFoldDB" id="X6NXJ1"/>
<organism evidence="3 4">
    <name type="scientific">Reticulomyxa filosa</name>
    <dbReference type="NCBI Taxonomy" id="46433"/>
    <lineage>
        <taxon>Eukaryota</taxon>
        <taxon>Sar</taxon>
        <taxon>Rhizaria</taxon>
        <taxon>Retaria</taxon>
        <taxon>Foraminifera</taxon>
        <taxon>Monothalamids</taxon>
        <taxon>Reticulomyxidae</taxon>
        <taxon>Reticulomyxa</taxon>
    </lineage>
</organism>
<reference evidence="3 4" key="1">
    <citation type="journal article" date="2013" name="Curr. Biol.">
        <title>The Genome of the Foraminiferan Reticulomyxa filosa.</title>
        <authorList>
            <person name="Glockner G."/>
            <person name="Hulsmann N."/>
            <person name="Schleicher M."/>
            <person name="Noegel A.A."/>
            <person name="Eichinger L."/>
            <person name="Gallinger C."/>
            <person name="Pawlowski J."/>
            <person name="Sierra R."/>
            <person name="Euteneuer U."/>
            <person name="Pillet L."/>
            <person name="Moustafa A."/>
            <person name="Platzer M."/>
            <person name="Groth M."/>
            <person name="Szafranski K."/>
            <person name="Schliwa M."/>
        </authorList>
    </citation>
    <scope>NUCLEOTIDE SEQUENCE [LARGE SCALE GENOMIC DNA]</scope>
</reference>
<keyword evidence="2" id="KW-0812">Transmembrane</keyword>
<feature type="transmembrane region" description="Helical" evidence="2">
    <location>
        <begin position="38"/>
        <end position="56"/>
    </location>
</feature>
<feature type="region of interest" description="Disordered" evidence="1">
    <location>
        <begin position="178"/>
        <end position="210"/>
    </location>
</feature>
<protein>
    <submittedName>
        <fullName evidence="3">Uncharacterized protein</fullName>
    </submittedName>
</protein>
<dbReference type="Proteomes" id="UP000023152">
    <property type="component" value="Unassembled WGS sequence"/>
</dbReference>
<feature type="compositionally biased region" description="Polar residues" evidence="1">
    <location>
        <begin position="181"/>
        <end position="205"/>
    </location>
</feature>
<evidence type="ECO:0000313" key="3">
    <source>
        <dbReference type="EMBL" id="ETO31025.1"/>
    </source>
</evidence>
<keyword evidence="2" id="KW-1133">Transmembrane helix</keyword>
<evidence type="ECO:0000256" key="2">
    <source>
        <dbReference type="SAM" id="Phobius"/>
    </source>
</evidence>
<keyword evidence="4" id="KW-1185">Reference proteome</keyword>
<sequence>MKRLSVENCPHDICAKQFIKYFRPWVYKIRTKVQHKSVLVVFFFSPFAYAYFFVLLKGMSNDGNIENWKTMTAQFHEVSANQLRLRYYKNLNMIPKPSPSEQMVIAKQWKQSLPMLSDAGLHLKVTENSELFTVNFLQQKSTNIGEASDTNKHIVSPIETTSESPLLSPLPMSFHLDLDSPLSNHDTNPSSNSQKREQTPQSASGYVSPFGAAPAPTQTMSILNSISAQCRPYTCRTVGSAEFKPNVFHMFSLTSSLFLFYFFFIQSKKKNEHIVK</sequence>
<proteinExistence type="predicted"/>
<feature type="transmembrane region" description="Helical" evidence="2">
    <location>
        <begin position="247"/>
        <end position="264"/>
    </location>
</feature>
<keyword evidence="2" id="KW-0472">Membrane</keyword>
<dbReference type="EMBL" id="ASPP01005176">
    <property type="protein sequence ID" value="ETO31025.1"/>
    <property type="molecule type" value="Genomic_DNA"/>
</dbReference>
<accession>X6NXJ1</accession>
<evidence type="ECO:0000313" key="4">
    <source>
        <dbReference type="Proteomes" id="UP000023152"/>
    </source>
</evidence>
<name>X6NXJ1_RETFI</name>
<comment type="caution">
    <text evidence="3">The sequence shown here is derived from an EMBL/GenBank/DDBJ whole genome shotgun (WGS) entry which is preliminary data.</text>
</comment>
<gene>
    <name evidence="3" type="ORF">RFI_06098</name>
</gene>
<evidence type="ECO:0000256" key="1">
    <source>
        <dbReference type="SAM" id="MobiDB-lite"/>
    </source>
</evidence>